<dbReference type="AlphaFoldDB" id="A0A967B8T1"/>
<dbReference type="InterPro" id="IPR014189">
    <property type="entry name" value="Quinone_OxRdtase_PIG3"/>
</dbReference>
<evidence type="ECO:0000256" key="1">
    <source>
        <dbReference type="ARBA" id="ARBA00022857"/>
    </source>
</evidence>
<sequence>MTAILVDEPGSPEVMKLGKVSLPVPTAGEVLVRVQASGVNRPDIMQRKGLYPPPPDASPLLGLEIAGEVVAHGPALDGVTLPPIGTKVCALANGGGYADYCAAPAVQCLPWPKGYDAIRAAALPETFFTVWSNLFTTAHLKKGESVLIHGGAGGIGTTAIQIARAMGAVPLATAGDAEKCALCEKLGAVAINYRTDDFVEKVREHTDGKGVNVILDIMGGPYFERNLKTLAVDGRLVIIALQGGAKATEVGLARIMTRRLHITGTTLRPRSTAYKADVARELHEYVWPLLDEGRLTPVIHATFPLEEVMEAHRMMEDGTHSGKIILVHS</sequence>
<feature type="domain" description="Enoyl reductase (ER)" evidence="3">
    <location>
        <begin position="10"/>
        <end position="326"/>
    </location>
</feature>
<dbReference type="Gene3D" id="3.40.50.720">
    <property type="entry name" value="NAD(P)-binding Rossmann-like Domain"/>
    <property type="match status" value="1"/>
</dbReference>
<proteinExistence type="predicted"/>
<dbReference type="PROSITE" id="PS01162">
    <property type="entry name" value="QOR_ZETA_CRYSTAL"/>
    <property type="match status" value="1"/>
</dbReference>
<dbReference type="InterPro" id="IPR036291">
    <property type="entry name" value="NAD(P)-bd_dom_sf"/>
</dbReference>
<dbReference type="Proteomes" id="UP000597459">
    <property type="component" value="Unassembled WGS sequence"/>
</dbReference>
<dbReference type="PANTHER" id="PTHR48106">
    <property type="entry name" value="QUINONE OXIDOREDUCTASE PIG3-RELATED"/>
    <property type="match status" value="1"/>
</dbReference>
<dbReference type="Pfam" id="PF00107">
    <property type="entry name" value="ADH_zinc_N"/>
    <property type="match status" value="1"/>
</dbReference>
<name>A0A967B8T1_9PROT</name>
<keyword evidence="2" id="KW-0560">Oxidoreductase</keyword>
<accession>A0A967B8T1</accession>
<dbReference type="GO" id="GO:0070402">
    <property type="term" value="F:NADPH binding"/>
    <property type="evidence" value="ECO:0007669"/>
    <property type="project" value="TreeGrafter"/>
</dbReference>
<protein>
    <submittedName>
        <fullName evidence="4">Zinc-binding dehydrogenase</fullName>
    </submittedName>
</protein>
<evidence type="ECO:0000313" key="5">
    <source>
        <dbReference type="Proteomes" id="UP000597459"/>
    </source>
</evidence>
<dbReference type="InterPro" id="IPR020843">
    <property type="entry name" value="ER"/>
</dbReference>
<evidence type="ECO:0000256" key="2">
    <source>
        <dbReference type="ARBA" id="ARBA00023002"/>
    </source>
</evidence>
<organism evidence="4 5">
    <name type="scientific">Acetobacter estunensis</name>
    <dbReference type="NCBI Taxonomy" id="104097"/>
    <lineage>
        <taxon>Bacteria</taxon>
        <taxon>Pseudomonadati</taxon>
        <taxon>Pseudomonadota</taxon>
        <taxon>Alphaproteobacteria</taxon>
        <taxon>Acetobacterales</taxon>
        <taxon>Acetobacteraceae</taxon>
        <taxon>Acetobacter</taxon>
    </lineage>
</organism>
<evidence type="ECO:0000313" key="4">
    <source>
        <dbReference type="EMBL" id="NHO52578.1"/>
    </source>
</evidence>
<dbReference type="GO" id="GO:0016651">
    <property type="term" value="F:oxidoreductase activity, acting on NAD(P)H"/>
    <property type="evidence" value="ECO:0007669"/>
    <property type="project" value="TreeGrafter"/>
</dbReference>
<keyword evidence="1" id="KW-0521">NADP</keyword>
<reference evidence="4" key="1">
    <citation type="submission" date="2019-11" db="EMBL/GenBank/DDBJ databases">
        <title>Description of new Acetobacter species.</title>
        <authorList>
            <person name="Cleenwerck I."/>
            <person name="Sombolestani A.S."/>
        </authorList>
    </citation>
    <scope>NUCLEOTIDE SEQUENCE</scope>
    <source>
        <strain evidence="4">LMG 1626</strain>
    </source>
</reference>
<dbReference type="InterPro" id="IPR013154">
    <property type="entry name" value="ADH-like_N"/>
</dbReference>
<dbReference type="NCBIfam" id="TIGR02824">
    <property type="entry name" value="quinone_pig3"/>
    <property type="match status" value="1"/>
</dbReference>
<dbReference type="Pfam" id="PF08240">
    <property type="entry name" value="ADH_N"/>
    <property type="match status" value="1"/>
</dbReference>
<dbReference type="SMART" id="SM00829">
    <property type="entry name" value="PKS_ER"/>
    <property type="match status" value="1"/>
</dbReference>
<dbReference type="InterPro" id="IPR002364">
    <property type="entry name" value="Quin_OxRdtase/zeta-crystal_CS"/>
</dbReference>
<dbReference type="SUPFAM" id="SSF51735">
    <property type="entry name" value="NAD(P)-binding Rossmann-fold domains"/>
    <property type="match status" value="1"/>
</dbReference>
<dbReference type="PANTHER" id="PTHR48106:SF8">
    <property type="entry name" value="OS02G0805600 PROTEIN"/>
    <property type="match status" value="1"/>
</dbReference>
<dbReference type="SUPFAM" id="SSF50129">
    <property type="entry name" value="GroES-like"/>
    <property type="match status" value="1"/>
</dbReference>
<evidence type="ECO:0000259" key="3">
    <source>
        <dbReference type="SMART" id="SM00829"/>
    </source>
</evidence>
<dbReference type="Gene3D" id="3.90.180.10">
    <property type="entry name" value="Medium-chain alcohol dehydrogenases, catalytic domain"/>
    <property type="match status" value="1"/>
</dbReference>
<dbReference type="InterPro" id="IPR013149">
    <property type="entry name" value="ADH-like_C"/>
</dbReference>
<keyword evidence="5" id="KW-1185">Reference proteome</keyword>
<dbReference type="CDD" id="cd05276">
    <property type="entry name" value="p53_inducible_oxidoreductase"/>
    <property type="match status" value="1"/>
</dbReference>
<dbReference type="GO" id="GO:0008270">
    <property type="term" value="F:zinc ion binding"/>
    <property type="evidence" value="ECO:0007669"/>
    <property type="project" value="InterPro"/>
</dbReference>
<dbReference type="EMBL" id="WOTH01000002">
    <property type="protein sequence ID" value="NHO52578.1"/>
    <property type="molecule type" value="Genomic_DNA"/>
</dbReference>
<gene>
    <name evidence="4" type="ORF">GOB87_01175</name>
</gene>
<dbReference type="InterPro" id="IPR011032">
    <property type="entry name" value="GroES-like_sf"/>
</dbReference>
<comment type="caution">
    <text evidence="4">The sequence shown here is derived from an EMBL/GenBank/DDBJ whole genome shotgun (WGS) entry which is preliminary data.</text>
</comment>